<dbReference type="PROSITE" id="PS50158">
    <property type="entry name" value="ZF_CCHC"/>
    <property type="match status" value="1"/>
</dbReference>
<dbReference type="EMBL" id="KV878583">
    <property type="protein sequence ID" value="OJJ62813.1"/>
    <property type="molecule type" value="Genomic_DNA"/>
</dbReference>
<evidence type="ECO:0000256" key="10">
    <source>
        <dbReference type="ARBA" id="ARBA00023015"/>
    </source>
</evidence>
<dbReference type="GO" id="GO:0006364">
    <property type="term" value="P:rRNA processing"/>
    <property type="evidence" value="ECO:0007669"/>
    <property type="project" value="UniProtKB-KW"/>
</dbReference>
<accession>A0A1L9TU67</accession>
<dbReference type="GO" id="GO:0008270">
    <property type="term" value="F:zinc ion binding"/>
    <property type="evidence" value="ECO:0007669"/>
    <property type="project" value="UniProtKB-KW"/>
</dbReference>
<evidence type="ECO:0000313" key="21">
    <source>
        <dbReference type="Proteomes" id="UP000184356"/>
    </source>
</evidence>
<evidence type="ECO:0000256" key="9">
    <source>
        <dbReference type="ARBA" id="ARBA00022839"/>
    </source>
</evidence>
<evidence type="ECO:0000256" key="2">
    <source>
        <dbReference type="ARBA" id="ARBA00006994"/>
    </source>
</evidence>
<dbReference type="PIRSF" id="PIRSF037239">
    <property type="entry name" value="Exonuclease_Xrn2"/>
    <property type="match status" value="1"/>
</dbReference>
<organism evidence="20 21">
    <name type="scientific">Aspergillus sydowii CBS 593.65</name>
    <dbReference type="NCBI Taxonomy" id="1036612"/>
    <lineage>
        <taxon>Eukaryota</taxon>
        <taxon>Fungi</taxon>
        <taxon>Dikarya</taxon>
        <taxon>Ascomycota</taxon>
        <taxon>Pezizomycotina</taxon>
        <taxon>Eurotiomycetes</taxon>
        <taxon>Eurotiomycetidae</taxon>
        <taxon>Eurotiales</taxon>
        <taxon>Aspergillaceae</taxon>
        <taxon>Aspergillus</taxon>
        <taxon>Aspergillus subgen. Nidulantes</taxon>
    </lineage>
</organism>
<evidence type="ECO:0000256" key="5">
    <source>
        <dbReference type="ARBA" id="ARBA00022664"/>
    </source>
</evidence>
<feature type="region of interest" description="Disordered" evidence="18">
    <location>
        <begin position="863"/>
        <end position="1029"/>
    </location>
</feature>
<feature type="compositionally biased region" description="Gly residues" evidence="18">
    <location>
        <begin position="1000"/>
        <end position="1012"/>
    </location>
</feature>
<evidence type="ECO:0000256" key="17">
    <source>
        <dbReference type="PROSITE-ProRule" id="PRU00047"/>
    </source>
</evidence>
<dbReference type="STRING" id="1036612.A0A1L9TU67"/>
<feature type="compositionally biased region" description="Basic and acidic residues" evidence="18">
    <location>
        <begin position="411"/>
        <end position="437"/>
    </location>
</feature>
<keyword evidence="6 16" id="KW-0540">Nuclease</keyword>
<dbReference type="FunFam" id="3.40.50.12390:FF:000003">
    <property type="entry name" value="5'-3' exoribonuclease"/>
    <property type="match status" value="1"/>
</dbReference>
<feature type="region of interest" description="Disordered" evidence="18">
    <location>
        <begin position="518"/>
        <end position="579"/>
    </location>
</feature>
<evidence type="ECO:0000313" key="20">
    <source>
        <dbReference type="EMBL" id="OJJ62813.1"/>
    </source>
</evidence>
<evidence type="ECO:0000256" key="18">
    <source>
        <dbReference type="SAM" id="MobiDB-lite"/>
    </source>
</evidence>
<keyword evidence="3" id="KW-0806">Transcription termination</keyword>
<dbReference type="GO" id="GO:0006397">
    <property type="term" value="P:mRNA processing"/>
    <property type="evidence" value="ECO:0007669"/>
    <property type="project" value="UniProtKB-UniRule"/>
</dbReference>
<feature type="domain" description="CCHC-type" evidence="19">
    <location>
        <begin position="269"/>
        <end position="283"/>
    </location>
</feature>
<name>A0A1L9TU67_9EURO</name>
<protein>
    <recommendedName>
        <fullName evidence="16">5'-3' exoribonuclease</fullName>
        <ecNumber evidence="16">3.1.13.-</ecNumber>
    </recommendedName>
</protein>
<feature type="compositionally biased region" description="Acidic residues" evidence="18">
    <location>
        <begin position="525"/>
        <end position="543"/>
    </location>
</feature>
<dbReference type="InterPro" id="IPR004859">
    <property type="entry name" value="Xrn1_N"/>
</dbReference>
<dbReference type="GO" id="GO:0006353">
    <property type="term" value="P:DNA-templated transcription termination"/>
    <property type="evidence" value="ECO:0007669"/>
    <property type="project" value="UniProtKB-KW"/>
</dbReference>
<dbReference type="FunFam" id="3.40.50.12390:FF:000005">
    <property type="entry name" value="5'-3' exoribonuclease 2"/>
    <property type="match status" value="1"/>
</dbReference>
<dbReference type="Pfam" id="PF03159">
    <property type="entry name" value="XRN_N"/>
    <property type="match status" value="1"/>
</dbReference>
<dbReference type="InterPro" id="IPR036875">
    <property type="entry name" value="Znf_CCHC_sf"/>
</dbReference>
<keyword evidence="12" id="KW-0804">Transcription</keyword>
<dbReference type="CDD" id="cd18673">
    <property type="entry name" value="PIN_XRN1-2-like"/>
    <property type="match status" value="1"/>
</dbReference>
<keyword evidence="4" id="KW-0698">rRNA processing</keyword>
<feature type="region of interest" description="Disordered" evidence="18">
    <location>
        <begin position="118"/>
        <end position="149"/>
    </location>
</feature>
<evidence type="ECO:0000256" key="11">
    <source>
        <dbReference type="ARBA" id="ARBA00023054"/>
    </source>
</evidence>
<dbReference type="Gene3D" id="3.40.50.12390">
    <property type="match status" value="2"/>
</dbReference>
<comment type="subcellular location">
    <subcellularLocation>
        <location evidence="1">Nucleus</location>
    </subcellularLocation>
</comment>
<comment type="function">
    <text evidence="16">Possesses 5'-&gt;3' exoribonuclease activity. May promote termination of transcription by RNA polymerase II.</text>
</comment>
<keyword evidence="11" id="KW-0175">Coiled coil</keyword>
<keyword evidence="13" id="KW-0539">Nucleus</keyword>
<dbReference type="VEuPathDB" id="FungiDB:ASPSYDRAFT_76527"/>
<dbReference type="PANTHER" id="PTHR12341:SF41">
    <property type="entry name" value="5'-3' EXORIBONUCLEASE 2"/>
    <property type="match status" value="1"/>
</dbReference>
<evidence type="ECO:0000256" key="3">
    <source>
        <dbReference type="ARBA" id="ARBA00022472"/>
    </source>
</evidence>
<dbReference type="SUPFAM" id="SSF57756">
    <property type="entry name" value="Retrovirus zinc finger-like domains"/>
    <property type="match status" value="1"/>
</dbReference>
<keyword evidence="9 16" id="KW-0269">Exonuclease</keyword>
<dbReference type="InterPro" id="IPR001878">
    <property type="entry name" value="Znf_CCHC"/>
</dbReference>
<dbReference type="GO" id="GO:0003723">
    <property type="term" value="F:RNA binding"/>
    <property type="evidence" value="ECO:0007669"/>
    <property type="project" value="TreeGrafter"/>
</dbReference>
<evidence type="ECO:0000259" key="19">
    <source>
        <dbReference type="PROSITE" id="PS50158"/>
    </source>
</evidence>
<dbReference type="OrthoDB" id="28245at2759"/>
<keyword evidence="7 17" id="KW-0479">Metal-binding</keyword>
<dbReference type="GO" id="GO:0005634">
    <property type="term" value="C:nucleus"/>
    <property type="evidence" value="ECO:0007669"/>
    <property type="project" value="UniProtKB-SubCell"/>
</dbReference>
<gene>
    <name evidence="20" type="ORF">ASPSYDRAFT_76527</name>
</gene>
<evidence type="ECO:0000256" key="6">
    <source>
        <dbReference type="ARBA" id="ARBA00022722"/>
    </source>
</evidence>
<evidence type="ECO:0000256" key="16">
    <source>
        <dbReference type="PIRNR" id="PIRNR037239"/>
    </source>
</evidence>
<comment type="subunit">
    <text evidence="15">Interacts with RAI1; the interaction is direct, stabilizes RAT1 protein structure and may stimulate its exoribonuclease activity. The interaction also stimulates RAI1 pyrophosphohydrolase activity, probably by recruiting it to mRNA substrates.</text>
</comment>
<dbReference type="InterPro" id="IPR017151">
    <property type="entry name" value="Xrn2/3/4"/>
</dbReference>
<dbReference type="InterPro" id="IPR027073">
    <property type="entry name" value="5_3_exoribonuclease"/>
</dbReference>
<evidence type="ECO:0000256" key="7">
    <source>
        <dbReference type="ARBA" id="ARBA00022771"/>
    </source>
</evidence>
<dbReference type="InterPro" id="IPR041412">
    <property type="entry name" value="Xrn1_helical"/>
</dbReference>
<comment type="function">
    <text evidence="14">Possesses 5'-&gt;3' exoribonuclease activity. Required for the processing of nuclear mRNA and rRNA precursors. May promote the termination of transcription by RNA polymerase II. Essential for vegetative cell growth and chromosome segregation.</text>
</comment>
<evidence type="ECO:0000256" key="8">
    <source>
        <dbReference type="ARBA" id="ARBA00022801"/>
    </source>
</evidence>
<keyword evidence="5 16" id="KW-0507">mRNA processing</keyword>
<evidence type="ECO:0000256" key="14">
    <source>
        <dbReference type="ARBA" id="ARBA00046137"/>
    </source>
</evidence>
<sequence length="1029" mass="115672">MGVPALFRWLSKKYPKIISSVIEETPYEVHGEQIPVDTTGPNPNGEEMDNLYLDMNGIVHPCTHPEGKPPPANEQEMMVEIFRYTDRVVNMVRPRKLLMIAVDGVAPRAKMNQQRARRFRSAQEAREQDEKKQEFQKMLAKQNGDKGQTLEEEVIQKTWDSNVITPGTPFMDILAAALRYWIAFKLNTDPAWEKMKIIISDATVPGEGEHKIMEFIRSQRASPEHDPNARHVIYGLDADLIMLGLATHEPHFRVLREDVFFQDSKPRTCHLCGQPGHKAEECRGQAKEKNGEFDEKGKVATPKPFIWLHVSVLREYLAAELFVPHQPFPFDLERALDDWVFMCFFVGNDFLPHLPSLDIREDGIDTLIAIWRDNIPLMGGYLTEDGRVDFKKAQLILQGLAKQEDSIFRRRRQAEERRQANQERRKQEENARNEERARKRRRSSPSYEPIESPTSAKPRGPGGAAPAPPGLELITPARGELTRQTRELTHSMVVNRGAVYRANMANKSAAAVLKSKLMGGQNDQPSEDGESTPDTADAQEGDASESVLGKRKADEADVGQIGTETPSKPEPAKDDEMPPDTVRLWEEGYADRYYEQKFGVDPQNKEFRHKVARAYAEGLAWVLLYYFQGCPSWTWYYPYHYAPFAADFVDIGDIELSFEKGIPFRPYEQLMGVLPASSNHAIPKVFHELMSHPESEIIDFYPEDFPVDLNGKKFAWQGVVLLPFIDEKRLLAAMEKKYPLLTDDERSRNTVGRDVLLLSESHPLYQDLVGNFYSKKQGAPKYKLNMRTSEGLAGKVEKNESYIPHSSLVSSLEEYGMPSLDDDRSLTVNYEIPKSTHVHKSMLLRGVKFAPPTLDNADIQATKSRAQHTGRSFGGAPFRGGRGGGRMNYGGDRGGDRGGDNRPNPFAAHLDPKFMPGGNPAAIPSGWAPPSGSGNFPRGPPPPPRGGYGQQYGSYNPGHGHHRNYQQPNYGQGDYYGRGPPGQYNNGPADQYGRPSGYEPRGGGGYSRGGYRGGRDNYSSRNQGGYGRY</sequence>
<keyword evidence="7 17" id="KW-0863">Zinc-finger</keyword>
<feature type="region of interest" description="Disordered" evidence="18">
    <location>
        <begin position="411"/>
        <end position="475"/>
    </location>
</feature>
<dbReference type="GO" id="GO:0000956">
    <property type="term" value="P:nuclear-transcribed mRNA catabolic process"/>
    <property type="evidence" value="ECO:0007669"/>
    <property type="project" value="TreeGrafter"/>
</dbReference>
<keyword evidence="10" id="KW-0805">Transcription regulation</keyword>
<dbReference type="GeneID" id="63766937"/>
<dbReference type="RefSeq" id="XP_040706619.1">
    <property type="nucleotide sequence ID" value="XM_040850864.1"/>
</dbReference>
<reference evidence="21" key="1">
    <citation type="journal article" date="2017" name="Genome Biol.">
        <title>Comparative genomics reveals high biological diversity and specific adaptations in the industrially and medically important fungal genus Aspergillus.</title>
        <authorList>
            <person name="de Vries R.P."/>
            <person name="Riley R."/>
            <person name="Wiebenga A."/>
            <person name="Aguilar-Osorio G."/>
            <person name="Amillis S."/>
            <person name="Uchima C.A."/>
            <person name="Anderluh G."/>
            <person name="Asadollahi M."/>
            <person name="Askin M."/>
            <person name="Barry K."/>
            <person name="Battaglia E."/>
            <person name="Bayram O."/>
            <person name="Benocci T."/>
            <person name="Braus-Stromeyer S.A."/>
            <person name="Caldana C."/>
            <person name="Canovas D."/>
            <person name="Cerqueira G.C."/>
            <person name="Chen F."/>
            <person name="Chen W."/>
            <person name="Choi C."/>
            <person name="Clum A."/>
            <person name="Dos Santos R.A."/>
            <person name="Damasio A.R."/>
            <person name="Diallinas G."/>
            <person name="Emri T."/>
            <person name="Fekete E."/>
            <person name="Flipphi M."/>
            <person name="Freyberg S."/>
            <person name="Gallo A."/>
            <person name="Gournas C."/>
            <person name="Habgood R."/>
            <person name="Hainaut M."/>
            <person name="Harispe M.L."/>
            <person name="Henrissat B."/>
            <person name="Hilden K.S."/>
            <person name="Hope R."/>
            <person name="Hossain A."/>
            <person name="Karabika E."/>
            <person name="Karaffa L."/>
            <person name="Karanyi Z."/>
            <person name="Krasevec N."/>
            <person name="Kuo A."/>
            <person name="Kusch H."/>
            <person name="LaButti K."/>
            <person name="Lagendijk E.L."/>
            <person name="Lapidus A."/>
            <person name="Levasseur A."/>
            <person name="Lindquist E."/>
            <person name="Lipzen A."/>
            <person name="Logrieco A.F."/>
            <person name="MacCabe A."/>
            <person name="Maekelae M.R."/>
            <person name="Malavazi I."/>
            <person name="Melin P."/>
            <person name="Meyer V."/>
            <person name="Mielnichuk N."/>
            <person name="Miskei M."/>
            <person name="Molnar A.P."/>
            <person name="Mule G."/>
            <person name="Ngan C.Y."/>
            <person name="Orejas M."/>
            <person name="Orosz E."/>
            <person name="Ouedraogo J.P."/>
            <person name="Overkamp K.M."/>
            <person name="Park H.-S."/>
            <person name="Perrone G."/>
            <person name="Piumi F."/>
            <person name="Punt P.J."/>
            <person name="Ram A.F."/>
            <person name="Ramon A."/>
            <person name="Rauscher S."/>
            <person name="Record E."/>
            <person name="Riano-Pachon D.M."/>
            <person name="Robert V."/>
            <person name="Roehrig J."/>
            <person name="Ruller R."/>
            <person name="Salamov A."/>
            <person name="Salih N.S."/>
            <person name="Samson R.A."/>
            <person name="Sandor E."/>
            <person name="Sanguinetti M."/>
            <person name="Schuetze T."/>
            <person name="Sepcic K."/>
            <person name="Shelest E."/>
            <person name="Sherlock G."/>
            <person name="Sophianopoulou V."/>
            <person name="Squina F.M."/>
            <person name="Sun H."/>
            <person name="Susca A."/>
            <person name="Todd R.B."/>
            <person name="Tsang A."/>
            <person name="Unkles S.E."/>
            <person name="van de Wiele N."/>
            <person name="van Rossen-Uffink D."/>
            <person name="Oliveira J.V."/>
            <person name="Vesth T.C."/>
            <person name="Visser J."/>
            <person name="Yu J.-H."/>
            <person name="Zhou M."/>
            <person name="Andersen M.R."/>
            <person name="Archer D.B."/>
            <person name="Baker S.E."/>
            <person name="Benoit I."/>
            <person name="Brakhage A.A."/>
            <person name="Braus G.H."/>
            <person name="Fischer R."/>
            <person name="Frisvad J.C."/>
            <person name="Goldman G.H."/>
            <person name="Houbraken J."/>
            <person name="Oakley B."/>
            <person name="Pocsi I."/>
            <person name="Scazzocchio C."/>
            <person name="Seiboth B."/>
            <person name="vanKuyk P.A."/>
            <person name="Wortman J."/>
            <person name="Dyer P.S."/>
            <person name="Grigoriev I.V."/>
        </authorList>
    </citation>
    <scope>NUCLEOTIDE SEQUENCE [LARGE SCALE GENOMIC DNA]</scope>
    <source>
        <strain evidence="21">CBS 593.65</strain>
    </source>
</reference>
<keyword evidence="7 17" id="KW-0862">Zinc</keyword>
<feature type="compositionally biased region" description="Basic and acidic residues" evidence="18">
    <location>
        <begin position="121"/>
        <end position="135"/>
    </location>
</feature>
<keyword evidence="8 16" id="KW-0378">Hydrolase</keyword>
<dbReference type="Pfam" id="PF17846">
    <property type="entry name" value="XRN_M"/>
    <property type="match status" value="1"/>
</dbReference>
<evidence type="ECO:0000256" key="1">
    <source>
        <dbReference type="ARBA" id="ARBA00004123"/>
    </source>
</evidence>
<evidence type="ECO:0000256" key="12">
    <source>
        <dbReference type="ARBA" id="ARBA00023163"/>
    </source>
</evidence>
<dbReference type="Proteomes" id="UP000184356">
    <property type="component" value="Unassembled WGS sequence"/>
</dbReference>
<dbReference type="GO" id="GO:0004534">
    <property type="term" value="F:5'-3' RNA exonuclease activity"/>
    <property type="evidence" value="ECO:0007669"/>
    <property type="project" value="UniProtKB-UniRule"/>
</dbReference>
<feature type="compositionally biased region" description="Gly residues" evidence="18">
    <location>
        <begin position="877"/>
        <end position="892"/>
    </location>
</feature>
<evidence type="ECO:0000256" key="13">
    <source>
        <dbReference type="ARBA" id="ARBA00023242"/>
    </source>
</evidence>
<evidence type="ECO:0000256" key="15">
    <source>
        <dbReference type="ARBA" id="ARBA00046943"/>
    </source>
</evidence>
<dbReference type="EC" id="3.1.13.-" evidence="16"/>
<comment type="similarity">
    <text evidence="2 16">Belongs to the 5'-3' exonuclease family. XRN2/RAT1 subfamily.</text>
</comment>
<dbReference type="AlphaFoldDB" id="A0A1L9TU67"/>
<dbReference type="Gene3D" id="1.25.40.1050">
    <property type="match status" value="1"/>
</dbReference>
<dbReference type="FunFam" id="1.25.40.1050:FF:000002">
    <property type="entry name" value="5'-3' exoribonuclease"/>
    <property type="match status" value="1"/>
</dbReference>
<dbReference type="PANTHER" id="PTHR12341">
    <property type="entry name" value="5'-&gt;3' EXORIBONUCLEASE"/>
    <property type="match status" value="1"/>
</dbReference>
<dbReference type="SMART" id="SM00343">
    <property type="entry name" value="ZnF_C2HC"/>
    <property type="match status" value="1"/>
</dbReference>
<proteinExistence type="inferred from homology"/>
<evidence type="ECO:0000256" key="4">
    <source>
        <dbReference type="ARBA" id="ARBA00022552"/>
    </source>
</evidence>
<keyword evidence="21" id="KW-1185">Reference proteome</keyword>